<dbReference type="Gene3D" id="3.30.360.10">
    <property type="entry name" value="Dihydrodipicolinate Reductase, domain 2"/>
    <property type="match status" value="1"/>
</dbReference>
<evidence type="ECO:0000313" key="5">
    <source>
        <dbReference type="Proteomes" id="UP000295444"/>
    </source>
</evidence>
<evidence type="ECO:0000259" key="3">
    <source>
        <dbReference type="Pfam" id="PF02894"/>
    </source>
</evidence>
<keyword evidence="5" id="KW-1185">Reference proteome</keyword>
<dbReference type="Pfam" id="PF01408">
    <property type="entry name" value="GFO_IDH_MocA"/>
    <property type="match status" value="1"/>
</dbReference>
<dbReference type="OrthoDB" id="9815825at2"/>
<dbReference type="InterPro" id="IPR051450">
    <property type="entry name" value="Gfo/Idh/MocA_Oxidoreductases"/>
</dbReference>
<dbReference type="InterPro" id="IPR000683">
    <property type="entry name" value="Gfo/Idh/MocA-like_OxRdtase_N"/>
</dbReference>
<protein>
    <submittedName>
        <fullName evidence="4">Oxidoreductase family protein</fullName>
    </submittedName>
</protein>
<organism evidence="4 5">
    <name type="scientific">Labedaea rhizosphaerae</name>
    <dbReference type="NCBI Taxonomy" id="598644"/>
    <lineage>
        <taxon>Bacteria</taxon>
        <taxon>Bacillati</taxon>
        <taxon>Actinomycetota</taxon>
        <taxon>Actinomycetes</taxon>
        <taxon>Pseudonocardiales</taxon>
        <taxon>Pseudonocardiaceae</taxon>
        <taxon>Labedaea</taxon>
    </lineage>
</organism>
<gene>
    <name evidence="4" type="ORF">EV186_105200</name>
</gene>
<dbReference type="GO" id="GO:0000166">
    <property type="term" value="F:nucleotide binding"/>
    <property type="evidence" value="ECO:0007669"/>
    <property type="project" value="InterPro"/>
</dbReference>
<name>A0A4V3CYP8_LABRH</name>
<feature type="domain" description="Gfo/Idh/MocA-like oxidoreductase N-terminal" evidence="2">
    <location>
        <begin position="4"/>
        <end position="121"/>
    </location>
</feature>
<evidence type="ECO:0000256" key="1">
    <source>
        <dbReference type="ARBA" id="ARBA00010928"/>
    </source>
</evidence>
<dbReference type="SUPFAM" id="SSF51735">
    <property type="entry name" value="NAD(P)-binding Rossmann-fold domains"/>
    <property type="match status" value="1"/>
</dbReference>
<accession>A0A4V3CYP8</accession>
<dbReference type="AlphaFoldDB" id="A0A4V3CYP8"/>
<dbReference type="Pfam" id="PF02894">
    <property type="entry name" value="GFO_IDH_MocA_C"/>
    <property type="match status" value="1"/>
</dbReference>
<dbReference type="SUPFAM" id="SSF55347">
    <property type="entry name" value="Glyceraldehyde-3-phosphate dehydrogenase-like, C-terminal domain"/>
    <property type="match status" value="1"/>
</dbReference>
<evidence type="ECO:0000313" key="4">
    <source>
        <dbReference type="EMBL" id="TDP94968.1"/>
    </source>
</evidence>
<dbReference type="RefSeq" id="WP_133852371.1">
    <property type="nucleotide sequence ID" value="NZ_SNXZ01000005.1"/>
</dbReference>
<dbReference type="PANTHER" id="PTHR43377:SF2">
    <property type="entry name" value="BINDING ROSSMANN FOLD OXIDOREDUCTASE, PUTATIVE (AFU_ORTHOLOGUE AFUA_4G00560)-RELATED"/>
    <property type="match status" value="1"/>
</dbReference>
<dbReference type="Proteomes" id="UP000295444">
    <property type="component" value="Unassembled WGS sequence"/>
</dbReference>
<dbReference type="PANTHER" id="PTHR43377">
    <property type="entry name" value="BILIVERDIN REDUCTASE A"/>
    <property type="match status" value="1"/>
</dbReference>
<proteinExistence type="inferred from homology"/>
<dbReference type="Gene3D" id="3.40.50.720">
    <property type="entry name" value="NAD(P)-binding Rossmann-like Domain"/>
    <property type="match status" value="1"/>
</dbReference>
<dbReference type="InterPro" id="IPR036291">
    <property type="entry name" value="NAD(P)-bd_dom_sf"/>
</dbReference>
<reference evidence="4 5" key="1">
    <citation type="submission" date="2019-03" db="EMBL/GenBank/DDBJ databases">
        <title>Genomic Encyclopedia of Type Strains, Phase IV (KMG-IV): sequencing the most valuable type-strain genomes for metagenomic binning, comparative biology and taxonomic classification.</title>
        <authorList>
            <person name="Goeker M."/>
        </authorList>
    </citation>
    <scope>NUCLEOTIDE SEQUENCE [LARGE SCALE GENOMIC DNA]</scope>
    <source>
        <strain evidence="4 5">DSM 45361</strain>
    </source>
</reference>
<evidence type="ECO:0000259" key="2">
    <source>
        <dbReference type="Pfam" id="PF01408"/>
    </source>
</evidence>
<dbReference type="InterPro" id="IPR004104">
    <property type="entry name" value="Gfo/Idh/MocA-like_OxRdtase_C"/>
</dbReference>
<feature type="domain" description="Gfo/Idh/MocA-like oxidoreductase C-terminal" evidence="3">
    <location>
        <begin position="134"/>
        <end position="383"/>
    </location>
</feature>
<comment type="similarity">
    <text evidence="1">Belongs to the Gfo/Idh/MocA family.</text>
</comment>
<sequence length="424" mass="45987">MAVTYAIVGAGQRGTSYADWIAANPERARVVAVAEPRPAARARVARGAAREFASWQELAAQPRLADVAIVCTQDADHVEPAVALARKGYHLMVEKPMAPNERDCARIVAAVREAGVLFAVCHVLRYRPYNRVVKEILDAGRIGEIVSVQHLEPVGFWHFAHSYVRGNWRRTDTSTFSLMSKSCHDIDWLRHVVGKPIRSVASFGSLRHFRRSEQPAGAGERCLSCAVEQTCPYSAKRIYLGMLRSGRTGWPVDVLTDDVTEAGVTEALRDGPYGRCVYTMDNDVVDHQVVAMDFEGGATATFTMAAFTPHADRRTQMLGTRGFLDGTGSRVLVHDFVSDTATTVKTVSDFEDFEDIDESRGIDTDTGHGGGDAGLMDAFTTAVATGDPSTILSGPDESLETHLAVFAAERARVTGTVQQVSAGA</sequence>
<comment type="caution">
    <text evidence="4">The sequence shown here is derived from an EMBL/GenBank/DDBJ whole genome shotgun (WGS) entry which is preliminary data.</text>
</comment>
<dbReference type="EMBL" id="SNXZ01000005">
    <property type="protein sequence ID" value="TDP94968.1"/>
    <property type="molecule type" value="Genomic_DNA"/>
</dbReference>